<dbReference type="PROSITE" id="PS51352">
    <property type="entry name" value="THIOREDOXIN_2"/>
    <property type="match status" value="1"/>
</dbReference>
<evidence type="ECO:0000313" key="8">
    <source>
        <dbReference type="Proteomes" id="UP001595886"/>
    </source>
</evidence>
<comment type="caution">
    <text evidence="7">The sequence shown here is derived from an EMBL/GenBank/DDBJ whole genome shotgun (WGS) entry which is preliminary data.</text>
</comment>
<sequence>MKRSRLLRLCAAFGLAAFVAAAGTVTAQTPKQPALKVATLDGGTFDLAAERGKWVIVNFWATWCSPCIKEMPDISEFVAGRKDVAAIGLAYEDTDKAEVEAFAKAHPVKYPLALVDVYKPPADFETPRGLPTTYLIAPDGSVAKKFTGPITATDLDKAIAAAKK</sequence>
<dbReference type="PANTHER" id="PTHR42852">
    <property type="entry name" value="THIOL:DISULFIDE INTERCHANGE PROTEIN DSBE"/>
    <property type="match status" value="1"/>
</dbReference>
<name>A0ABV9QQZ0_9GAMM</name>
<dbReference type="CDD" id="cd02966">
    <property type="entry name" value="TlpA_like_family"/>
    <property type="match status" value="1"/>
</dbReference>
<feature type="chain" id="PRO_5045810050" evidence="5">
    <location>
        <begin position="23"/>
        <end position="164"/>
    </location>
</feature>
<reference evidence="8" key="1">
    <citation type="journal article" date="2019" name="Int. J. Syst. Evol. Microbiol.">
        <title>The Global Catalogue of Microorganisms (GCM) 10K type strain sequencing project: providing services to taxonomists for standard genome sequencing and annotation.</title>
        <authorList>
            <consortium name="The Broad Institute Genomics Platform"/>
            <consortium name="The Broad Institute Genome Sequencing Center for Infectious Disease"/>
            <person name="Wu L."/>
            <person name="Ma J."/>
        </authorList>
    </citation>
    <scope>NUCLEOTIDE SEQUENCE [LARGE SCALE GENOMIC DNA]</scope>
    <source>
        <strain evidence="8">CCUG 30340</strain>
    </source>
</reference>
<dbReference type="InterPro" id="IPR036249">
    <property type="entry name" value="Thioredoxin-like_sf"/>
</dbReference>
<feature type="domain" description="Thioredoxin" evidence="6">
    <location>
        <begin position="26"/>
        <end position="164"/>
    </location>
</feature>
<proteinExistence type="predicted"/>
<feature type="signal peptide" evidence="5">
    <location>
        <begin position="1"/>
        <end position="22"/>
    </location>
</feature>
<keyword evidence="2" id="KW-0201">Cytochrome c-type biogenesis</keyword>
<gene>
    <name evidence="7" type="ORF">ACFO6Q_02360</name>
</gene>
<organism evidence="7 8">
    <name type="scientific">Dokdonella ginsengisoli</name>
    <dbReference type="NCBI Taxonomy" id="363846"/>
    <lineage>
        <taxon>Bacteria</taxon>
        <taxon>Pseudomonadati</taxon>
        <taxon>Pseudomonadota</taxon>
        <taxon>Gammaproteobacteria</taxon>
        <taxon>Lysobacterales</taxon>
        <taxon>Rhodanobacteraceae</taxon>
        <taxon>Dokdonella</taxon>
    </lineage>
</organism>
<evidence type="ECO:0000256" key="3">
    <source>
        <dbReference type="ARBA" id="ARBA00023157"/>
    </source>
</evidence>
<evidence type="ECO:0000256" key="4">
    <source>
        <dbReference type="ARBA" id="ARBA00023284"/>
    </source>
</evidence>
<dbReference type="InterPro" id="IPR050553">
    <property type="entry name" value="Thioredoxin_ResA/DsbE_sf"/>
</dbReference>
<dbReference type="EMBL" id="JBHSHD010000003">
    <property type="protein sequence ID" value="MFC4819148.1"/>
    <property type="molecule type" value="Genomic_DNA"/>
</dbReference>
<keyword evidence="3" id="KW-1015">Disulfide bond</keyword>
<keyword evidence="4" id="KW-0676">Redox-active center</keyword>
<evidence type="ECO:0000256" key="5">
    <source>
        <dbReference type="SAM" id="SignalP"/>
    </source>
</evidence>
<comment type="subcellular location">
    <subcellularLocation>
        <location evidence="1">Cell envelope</location>
    </subcellularLocation>
</comment>
<dbReference type="PANTHER" id="PTHR42852:SF6">
    <property type="entry name" value="THIOL:DISULFIDE INTERCHANGE PROTEIN DSBE"/>
    <property type="match status" value="1"/>
</dbReference>
<evidence type="ECO:0000256" key="2">
    <source>
        <dbReference type="ARBA" id="ARBA00022748"/>
    </source>
</evidence>
<dbReference type="Proteomes" id="UP001595886">
    <property type="component" value="Unassembled WGS sequence"/>
</dbReference>
<dbReference type="InterPro" id="IPR000866">
    <property type="entry name" value="AhpC/TSA"/>
</dbReference>
<evidence type="ECO:0000256" key="1">
    <source>
        <dbReference type="ARBA" id="ARBA00004196"/>
    </source>
</evidence>
<keyword evidence="5" id="KW-0732">Signal</keyword>
<dbReference type="Gene3D" id="3.40.30.10">
    <property type="entry name" value="Glutaredoxin"/>
    <property type="match status" value="1"/>
</dbReference>
<dbReference type="Pfam" id="PF00578">
    <property type="entry name" value="AhpC-TSA"/>
    <property type="match status" value="1"/>
</dbReference>
<evidence type="ECO:0000313" key="7">
    <source>
        <dbReference type="EMBL" id="MFC4819148.1"/>
    </source>
</evidence>
<protein>
    <submittedName>
        <fullName evidence="7">TlpA family protein disulfide reductase</fullName>
    </submittedName>
</protein>
<keyword evidence="8" id="KW-1185">Reference proteome</keyword>
<evidence type="ECO:0000259" key="6">
    <source>
        <dbReference type="PROSITE" id="PS51352"/>
    </source>
</evidence>
<dbReference type="InterPro" id="IPR013766">
    <property type="entry name" value="Thioredoxin_domain"/>
</dbReference>
<dbReference type="SUPFAM" id="SSF52833">
    <property type="entry name" value="Thioredoxin-like"/>
    <property type="match status" value="1"/>
</dbReference>
<dbReference type="RefSeq" id="WP_380018894.1">
    <property type="nucleotide sequence ID" value="NZ_JBHSHD010000003.1"/>
</dbReference>
<accession>A0ABV9QQZ0</accession>